<dbReference type="AlphaFoldDB" id="A0A2N8PUE0"/>
<protein>
    <submittedName>
        <fullName evidence="1">Uncharacterized protein</fullName>
    </submittedName>
</protein>
<organism evidence="1 2">
    <name type="scientific">Enterococcus avium</name>
    <name type="common">Streptococcus avium</name>
    <dbReference type="NCBI Taxonomy" id="33945"/>
    <lineage>
        <taxon>Bacteria</taxon>
        <taxon>Bacillati</taxon>
        <taxon>Bacillota</taxon>
        <taxon>Bacilli</taxon>
        <taxon>Lactobacillales</taxon>
        <taxon>Enterococcaceae</taxon>
        <taxon>Enterococcus</taxon>
    </lineage>
</organism>
<sequence>METLKITFGNKIIDGSFQYRVHMRTKGWYSWMNNGAVAGTTG</sequence>
<dbReference type="Pfam" id="PF07538">
    <property type="entry name" value="ChW"/>
    <property type="match status" value="1"/>
</dbReference>
<accession>A0A2N8PUE0</accession>
<dbReference type="InterPro" id="IPR006637">
    <property type="entry name" value="ChW"/>
</dbReference>
<proteinExistence type="predicted"/>
<evidence type="ECO:0000313" key="1">
    <source>
        <dbReference type="EMBL" id="RVU92727.1"/>
    </source>
</evidence>
<comment type="caution">
    <text evidence="1">The sequence shown here is derived from an EMBL/GenBank/DDBJ whole genome shotgun (WGS) entry which is preliminary data.</text>
</comment>
<dbReference type="Proteomes" id="UP000288388">
    <property type="component" value="Unassembled WGS sequence"/>
</dbReference>
<dbReference type="RefSeq" id="WP_102873311.1">
    <property type="nucleotide sequence ID" value="NZ_JAQCOW010000063.1"/>
</dbReference>
<gene>
    <name evidence="1" type="ORF">EK398_19770</name>
</gene>
<reference evidence="1 2" key="1">
    <citation type="submission" date="2018-12" db="EMBL/GenBank/DDBJ databases">
        <title>A novel vanA-carrying plasmid in a clinical isolate of Enterococcus avium.</title>
        <authorList>
            <person name="Bernasconi O.J."/>
            <person name="Luzzaro F."/>
            <person name="Endimiani A."/>
        </authorList>
    </citation>
    <scope>NUCLEOTIDE SEQUENCE [LARGE SCALE GENOMIC DNA]</scope>
    <source>
        <strain evidence="1 2">LC0559/18</strain>
    </source>
</reference>
<evidence type="ECO:0000313" key="2">
    <source>
        <dbReference type="Proteomes" id="UP000288388"/>
    </source>
</evidence>
<name>A0A2N8PUE0_ENTAV</name>
<dbReference type="EMBL" id="RYZS01000002">
    <property type="protein sequence ID" value="RVU92727.1"/>
    <property type="molecule type" value="Genomic_DNA"/>
</dbReference>